<feature type="compositionally biased region" description="Acidic residues" evidence="1">
    <location>
        <begin position="36"/>
        <end position="59"/>
    </location>
</feature>
<evidence type="ECO:0000256" key="1">
    <source>
        <dbReference type="SAM" id="MobiDB-lite"/>
    </source>
</evidence>
<name>A0AAD2I0S6_9AGAR</name>
<feature type="non-terminal residue" evidence="2">
    <location>
        <position position="1"/>
    </location>
</feature>
<dbReference type="EMBL" id="CAVNYO010000482">
    <property type="protein sequence ID" value="CAK5284956.1"/>
    <property type="molecule type" value="Genomic_DNA"/>
</dbReference>
<organism evidence="2 3">
    <name type="scientific">Mycena citricolor</name>
    <dbReference type="NCBI Taxonomy" id="2018698"/>
    <lineage>
        <taxon>Eukaryota</taxon>
        <taxon>Fungi</taxon>
        <taxon>Dikarya</taxon>
        <taxon>Basidiomycota</taxon>
        <taxon>Agaricomycotina</taxon>
        <taxon>Agaricomycetes</taxon>
        <taxon>Agaricomycetidae</taxon>
        <taxon>Agaricales</taxon>
        <taxon>Marasmiineae</taxon>
        <taxon>Mycenaceae</taxon>
        <taxon>Mycena</taxon>
    </lineage>
</organism>
<gene>
    <name evidence="2" type="ORF">MYCIT1_LOCUS38529</name>
</gene>
<dbReference type="Proteomes" id="UP001295794">
    <property type="component" value="Unassembled WGS sequence"/>
</dbReference>
<reference evidence="2" key="1">
    <citation type="submission" date="2023-11" db="EMBL/GenBank/DDBJ databases">
        <authorList>
            <person name="De Vega J J."/>
            <person name="De Vega J J."/>
        </authorList>
    </citation>
    <scope>NUCLEOTIDE SEQUENCE</scope>
</reference>
<sequence length="73" mass="7761">DNKELRETAADAEELPEQDDSGRALSDVGEGVGADSADEDNDDEEEEAKVDDVDAEDADSVDRFCLNGVTQAS</sequence>
<dbReference type="AlphaFoldDB" id="A0AAD2I0S6"/>
<accession>A0AAD2I0S6</accession>
<feature type="region of interest" description="Disordered" evidence="1">
    <location>
        <begin position="1"/>
        <end position="61"/>
    </location>
</feature>
<evidence type="ECO:0000313" key="2">
    <source>
        <dbReference type="EMBL" id="CAK5284956.1"/>
    </source>
</evidence>
<keyword evidence="3" id="KW-1185">Reference proteome</keyword>
<protein>
    <submittedName>
        <fullName evidence="2">Uncharacterized protein</fullName>
    </submittedName>
</protein>
<proteinExistence type="predicted"/>
<feature type="compositionally biased region" description="Acidic residues" evidence="1">
    <location>
        <begin position="10"/>
        <end position="19"/>
    </location>
</feature>
<evidence type="ECO:0000313" key="3">
    <source>
        <dbReference type="Proteomes" id="UP001295794"/>
    </source>
</evidence>
<feature type="non-terminal residue" evidence="2">
    <location>
        <position position="73"/>
    </location>
</feature>
<comment type="caution">
    <text evidence="2">The sequence shown here is derived from an EMBL/GenBank/DDBJ whole genome shotgun (WGS) entry which is preliminary data.</text>
</comment>